<dbReference type="InterPro" id="IPR017853">
    <property type="entry name" value="GH"/>
</dbReference>
<organism evidence="3 4">
    <name type="scientific">Kipferlia bialata</name>
    <dbReference type="NCBI Taxonomy" id="797122"/>
    <lineage>
        <taxon>Eukaryota</taxon>
        <taxon>Metamonada</taxon>
        <taxon>Carpediemonas-like organisms</taxon>
        <taxon>Kipferlia</taxon>
    </lineage>
</organism>
<accession>A0A9K3CZA1</accession>
<keyword evidence="2" id="KW-0732">Signal</keyword>
<dbReference type="GO" id="GO:0007165">
    <property type="term" value="P:signal transduction"/>
    <property type="evidence" value="ECO:0007669"/>
    <property type="project" value="TreeGrafter"/>
</dbReference>
<dbReference type="InterPro" id="IPR002053">
    <property type="entry name" value="Glyco_hydro_25"/>
</dbReference>
<dbReference type="GO" id="GO:0009253">
    <property type="term" value="P:peptidoglycan catabolic process"/>
    <property type="evidence" value="ECO:0007669"/>
    <property type="project" value="InterPro"/>
</dbReference>
<evidence type="ECO:0000313" key="3">
    <source>
        <dbReference type="EMBL" id="GIQ84655.1"/>
    </source>
</evidence>
<proteinExistence type="inferred from homology"/>
<dbReference type="SUPFAM" id="SSF51445">
    <property type="entry name" value="(Trans)glycosidases"/>
    <property type="match status" value="1"/>
</dbReference>
<evidence type="ECO:0000256" key="2">
    <source>
        <dbReference type="ARBA" id="ARBA00022729"/>
    </source>
</evidence>
<keyword evidence="4" id="KW-1185">Reference proteome</keyword>
<dbReference type="Gene3D" id="3.20.20.80">
    <property type="entry name" value="Glycosidases"/>
    <property type="match status" value="1"/>
</dbReference>
<comment type="similarity">
    <text evidence="1">Belongs to the glycosyl hydrolase 25 family.</text>
</comment>
<dbReference type="GO" id="GO:0003796">
    <property type="term" value="F:lysozyme activity"/>
    <property type="evidence" value="ECO:0007669"/>
    <property type="project" value="InterPro"/>
</dbReference>
<evidence type="ECO:0000256" key="1">
    <source>
        <dbReference type="ARBA" id="ARBA00010646"/>
    </source>
</evidence>
<dbReference type="PANTHER" id="PTHR23208">
    <property type="entry name" value="LYSOZYME PROTEIN"/>
    <property type="match status" value="1"/>
</dbReference>
<comment type="caution">
    <text evidence="3">The sequence shown here is derived from an EMBL/GenBank/DDBJ whole genome shotgun (WGS) entry which is preliminary data.</text>
</comment>
<dbReference type="Proteomes" id="UP000265618">
    <property type="component" value="Unassembled WGS sequence"/>
</dbReference>
<dbReference type="OrthoDB" id="2251794at2759"/>
<gene>
    <name evidence="3" type="ORF">KIPB_006191</name>
</gene>
<dbReference type="EMBL" id="BDIP01001561">
    <property type="protein sequence ID" value="GIQ84655.1"/>
    <property type="molecule type" value="Genomic_DNA"/>
</dbReference>
<sequence>MCEYVIFEAQRSNGKYNKYIKDWYPEAKGVVMSRIDYYISIDQKIDAAQQIQATINSLHIDRALTANTFFWIDVQNGQHWGSNTAANVQFIEDMVNAGNTAMAGLFSGAGANFGIQTSKSMWKRITGDNRDAFFGGLRLWYVDWTGNGDMSDFKRFGPWYQPSLKQYQGNVGMCFTHVNYDSY</sequence>
<protein>
    <submittedName>
        <fullName evidence="3">Uncharacterized protein</fullName>
    </submittedName>
</protein>
<name>A0A9K3CZA1_9EUKA</name>
<reference evidence="3 4" key="1">
    <citation type="journal article" date="2018" name="PLoS ONE">
        <title>The draft genome of Kipferlia bialata reveals reductive genome evolution in fornicate parasites.</title>
        <authorList>
            <person name="Tanifuji G."/>
            <person name="Takabayashi S."/>
            <person name="Kume K."/>
            <person name="Takagi M."/>
            <person name="Nakayama T."/>
            <person name="Kamikawa R."/>
            <person name="Inagaki Y."/>
            <person name="Hashimoto T."/>
        </authorList>
    </citation>
    <scope>NUCLEOTIDE SEQUENCE [LARGE SCALE GENOMIC DNA]</scope>
    <source>
        <strain evidence="3">NY0173</strain>
    </source>
</reference>
<dbReference type="PANTHER" id="PTHR23208:SF36">
    <property type="entry name" value="LYSOZYME-RELATED"/>
    <property type="match status" value="1"/>
</dbReference>
<dbReference type="PROSITE" id="PS51904">
    <property type="entry name" value="GLYCOSYL_HYDROL_F25_2"/>
    <property type="match status" value="1"/>
</dbReference>
<dbReference type="GO" id="GO:0016998">
    <property type="term" value="P:cell wall macromolecule catabolic process"/>
    <property type="evidence" value="ECO:0007669"/>
    <property type="project" value="InterPro"/>
</dbReference>
<evidence type="ECO:0000313" key="4">
    <source>
        <dbReference type="Proteomes" id="UP000265618"/>
    </source>
</evidence>
<dbReference type="AlphaFoldDB" id="A0A9K3CZA1"/>
<dbReference type="InterPro" id="IPR051595">
    <property type="entry name" value="GH25_Enzymes"/>
</dbReference>